<sequence length="244" mass="26161">MGVLFSKPLTAQVDASALRGAELYERLVRSASHLLSLFFIPLLNSPFTISTFARSRRAAFSRRPEPHHHHPGQPLPTLDSFATTASFTSGAANTSGRYYQHARLAELGQYNHGLRRVQSNASRSSRATSLHGGAGGGGGVCTGLHHNPYSLAGIKANRETIQRRRARAELAAAGVDVQLHRRNSARSSTPSASATASSPSPSTPTVPKRYSLPVRPSLTPALEPTPRLPPARRPSRRARAPALS</sequence>
<evidence type="ECO:0000313" key="3">
    <source>
        <dbReference type="Proteomes" id="UP001176521"/>
    </source>
</evidence>
<proteinExistence type="predicted"/>
<feature type="compositionally biased region" description="Basic residues" evidence="1">
    <location>
        <begin position="60"/>
        <end position="71"/>
    </location>
</feature>
<organism evidence="2 3">
    <name type="scientific">Tilletia horrida</name>
    <dbReference type="NCBI Taxonomy" id="155126"/>
    <lineage>
        <taxon>Eukaryota</taxon>
        <taxon>Fungi</taxon>
        <taxon>Dikarya</taxon>
        <taxon>Basidiomycota</taxon>
        <taxon>Ustilaginomycotina</taxon>
        <taxon>Exobasidiomycetes</taxon>
        <taxon>Tilletiales</taxon>
        <taxon>Tilletiaceae</taxon>
        <taxon>Tilletia</taxon>
    </lineage>
</organism>
<dbReference type="AlphaFoldDB" id="A0AAN6JU82"/>
<dbReference type="EMBL" id="JAPDMQ010000008">
    <property type="protein sequence ID" value="KAK0540732.1"/>
    <property type="molecule type" value="Genomic_DNA"/>
</dbReference>
<feature type="region of interest" description="Disordered" evidence="1">
    <location>
        <begin position="60"/>
        <end position="80"/>
    </location>
</feature>
<feature type="region of interest" description="Disordered" evidence="1">
    <location>
        <begin position="177"/>
        <end position="244"/>
    </location>
</feature>
<name>A0AAN6JU82_9BASI</name>
<evidence type="ECO:0000256" key="1">
    <source>
        <dbReference type="SAM" id="MobiDB-lite"/>
    </source>
</evidence>
<keyword evidence="3" id="KW-1185">Reference proteome</keyword>
<dbReference type="Proteomes" id="UP001176521">
    <property type="component" value="Unassembled WGS sequence"/>
</dbReference>
<feature type="compositionally biased region" description="Basic residues" evidence="1">
    <location>
        <begin position="233"/>
        <end position="244"/>
    </location>
</feature>
<comment type="caution">
    <text evidence="2">The sequence shown here is derived from an EMBL/GenBank/DDBJ whole genome shotgun (WGS) entry which is preliminary data.</text>
</comment>
<evidence type="ECO:0000313" key="2">
    <source>
        <dbReference type="EMBL" id="KAK0540732.1"/>
    </source>
</evidence>
<feature type="compositionally biased region" description="Low complexity" evidence="1">
    <location>
        <begin position="185"/>
        <end position="205"/>
    </location>
</feature>
<reference evidence="2" key="1">
    <citation type="journal article" date="2023" name="PhytoFront">
        <title>Draft Genome Resources of Seven Strains of Tilletia horrida, Causal Agent of Kernel Smut of Rice.</title>
        <authorList>
            <person name="Khanal S."/>
            <person name="Antony Babu S."/>
            <person name="Zhou X.G."/>
        </authorList>
    </citation>
    <scope>NUCLEOTIDE SEQUENCE</scope>
    <source>
        <strain evidence="2">TX3</strain>
    </source>
</reference>
<accession>A0AAN6JU82</accession>
<gene>
    <name evidence="2" type="ORF">OC842_000300</name>
</gene>
<protein>
    <submittedName>
        <fullName evidence="2">Uncharacterized protein</fullName>
    </submittedName>
</protein>